<dbReference type="GO" id="GO:0016491">
    <property type="term" value="F:oxidoreductase activity"/>
    <property type="evidence" value="ECO:0007669"/>
    <property type="project" value="UniProtKB-KW"/>
</dbReference>
<dbReference type="Proteomes" id="UP000198844">
    <property type="component" value="Unassembled WGS sequence"/>
</dbReference>
<dbReference type="PANTHER" id="PTHR43639:SF1">
    <property type="entry name" value="SHORT-CHAIN DEHYDROGENASE_REDUCTASE FAMILY PROTEIN"/>
    <property type="match status" value="1"/>
</dbReference>
<gene>
    <name evidence="3" type="ORF">SAMN05192563_100981</name>
</gene>
<dbReference type="NCBIfam" id="NF005559">
    <property type="entry name" value="PRK07231.1"/>
    <property type="match status" value="1"/>
</dbReference>
<dbReference type="Gene3D" id="3.40.50.720">
    <property type="entry name" value="NAD(P)-binding Rossmann-like Domain"/>
    <property type="match status" value="1"/>
</dbReference>
<evidence type="ECO:0000313" key="4">
    <source>
        <dbReference type="Proteomes" id="UP000198844"/>
    </source>
</evidence>
<reference evidence="3 4" key="1">
    <citation type="submission" date="2016-10" db="EMBL/GenBank/DDBJ databases">
        <authorList>
            <person name="de Groot N.N."/>
        </authorList>
    </citation>
    <scope>NUCLEOTIDE SEQUENCE [LARGE SCALE GENOMIC DNA]</scope>
    <source>
        <strain evidence="3 4">LMG 27731</strain>
    </source>
</reference>
<dbReference type="InterPro" id="IPR002347">
    <property type="entry name" value="SDR_fam"/>
</dbReference>
<dbReference type="OrthoDB" id="8557335at2"/>
<dbReference type="PRINTS" id="PR00080">
    <property type="entry name" value="SDRFAMILY"/>
</dbReference>
<accession>A0A1I7DA84</accession>
<dbReference type="PRINTS" id="PR00081">
    <property type="entry name" value="GDHRDH"/>
</dbReference>
<evidence type="ECO:0000256" key="2">
    <source>
        <dbReference type="ARBA" id="ARBA00023002"/>
    </source>
</evidence>
<dbReference type="AlphaFoldDB" id="A0A1I7DA84"/>
<organism evidence="3 4">
    <name type="scientific">Paraburkholderia aspalathi</name>
    <dbReference type="NCBI Taxonomy" id="1324617"/>
    <lineage>
        <taxon>Bacteria</taxon>
        <taxon>Pseudomonadati</taxon>
        <taxon>Pseudomonadota</taxon>
        <taxon>Betaproteobacteria</taxon>
        <taxon>Burkholderiales</taxon>
        <taxon>Burkholderiaceae</taxon>
        <taxon>Paraburkholderia</taxon>
    </lineage>
</organism>
<dbReference type="PANTHER" id="PTHR43639">
    <property type="entry name" value="OXIDOREDUCTASE, SHORT-CHAIN DEHYDROGENASE/REDUCTASE FAMILY (AFU_ORTHOLOGUE AFUA_5G02870)"/>
    <property type="match status" value="1"/>
</dbReference>
<dbReference type="InterPro" id="IPR036291">
    <property type="entry name" value="NAD(P)-bd_dom_sf"/>
</dbReference>
<proteinExistence type="inferred from homology"/>
<dbReference type="RefSeq" id="WP_093635224.1">
    <property type="nucleotide sequence ID" value="NZ_FPBH01000009.1"/>
</dbReference>
<dbReference type="SUPFAM" id="SSF51735">
    <property type="entry name" value="NAD(P)-binding Rossmann-fold domains"/>
    <property type="match status" value="1"/>
</dbReference>
<dbReference type="CDD" id="cd05233">
    <property type="entry name" value="SDR_c"/>
    <property type="match status" value="1"/>
</dbReference>
<protein>
    <submittedName>
        <fullName evidence="3">Glucose 1-dehydrogenase</fullName>
    </submittedName>
</protein>
<name>A0A1I7DA84_9BURK</name>
<dbReference type="Pfam" id="PF13561">
    <property type="entry name" value="adh_short_C2"/>
    <property type="match status" value="1"/>
</dbReference>
<comment type="similarity">
    <text evidence="1">Belongs to the short-chain dehydrogenases/reductases (SDR) family.</text>
</comment>
<dbReference type="PROSITE" id="PS00061">
    <property type="entry name" value="ADH_SHORT"/>
    <property type="match status" value="1"/>
</dbReference>
<evidence type="ECO:0000313" key="3">
    <source>
        <dbReference type="EMBL" id="SFU08536.1"/>
    </source>
</evidence>
<dbReference type="InterPro" id="IPR020904">
    <property type="entry name" value="Sc_DH/Rdtase_CS"/>
</dbReference>
<evidence type="ECO:0000256" key="1">
    <source>
        <dbReference type="ARBA" id="ARBA00006484"/>
    </source>
</evidence>
<keyword evidence="2" id="KW-0560">Oxidoreductase</keyword>
<dbReference type="FunFam" id="3.40.50.720:FF:000084">
    <property type="entry name" value="Short-chain dehydrogenase reductase"/>
    <property type="match status" value="1"/>
</dbReference>
<sequence length="257" mass="27761">MHTARVALVTGAGNLKGIGRGVVQRLSEAGIDVVVNYLSEDDGHAQVVEEARALGRRAFAVRADLTSKEQIRSMFCEVESRFGRLDILVNNAGRCVWEKAVDITPAGMSQIIDVNVRGTMECSREAARLMIANGRGGRIVNICSLQSKRPTPSMSVYSASKAGIDHLTQCLALALARHRITVNQVWPGFVDTDINGSKPELNTSDAREKFLQTIPAGRCATPEDLGEAVAYFCREEADVVTGATLKVDGGAFIRCLQ</sequence>
<dbReference type="EMBL" id="FPBH01000009">
    <property type="protein sequence ID" value="SFU08536.1"/>
    <property type="molecule type" value="Genomic_DNA"/>
</dbReference>